<dbReference type="NCBIfam" id="NF033562">
    <property type="entry name" value="BH0509_fam"/>
    <property type="match status" value="1"/>
</dbReference>
<evidence type="ECO:0000313" key="1">
    <source>
        <dbReference type="EMBL" id="MFD1363078.1"/>
    </source>
</evidence>
<gene>
    <name evidence="1" type="ORF">ACFQ4A_15625</name>
</gene>
<comment type="caution">
    <text evidence="1">The sequence shown here is derived from an EMBL/GenBank/DDBJ whole genome shotgun (WGS) entry which is preliminary data.</text>
</comment>
<sequence>MTDSERKTVVEWIKASTRYSQGYLDKLSDEEIEDIYVEKVLRGGFL</sequence>
<dbReference type="Proteomes" id="UP001597178">
    <property type="component" value="Unassembled WGS sequence"/>
</dbReference>
<dbReference type="RefSeq" id="WP_382402248.1">
    <property type="nucleotide sequence ID" value="NZ_JBHTNH010000029.1"/>
</dbReference>
<organism evidence="1 2">
    <name type="scientific">Lentibacillus salinarum</name>
    <dbReference type="NCBI Taxonomy" id="446820"/>
    <lineage>
        <taxon>Bacteria</taxon>
        <taxon>Bacillati</taxon>
        <taxon>Bacillota</taxon>
        <taxon>Bacilli</taxon>
        <taxon>Bacillales</taxon>
        <taxon>Bacillaceae</taxon>
        <taxon>Lentibacillus</taxon>
    </lineage>
</organism>
<accession>A0ABW3ZY00</accession>
<dbReference type="EMBL" id="JBHTNH010000029">
    <property type="protein sequence ID" value="MFD1363078.1"/>
    <property type="molecule type" value="Genomic_DNA"/>
</dbReference>
<dbReference type="InterPro" id="IPR049615">
    <property type="entry name" value="BH0509-like"/>
</dbReference>
<name>A0ABW3ZY00_9BACI</name>
<proteinExistence type="predicted"/>
<protein>
    <submittedName>
        <fullName evidence="1">BH0509 family protein</fullName>
    </submittedName>
</protein>
<evidence type="ECO:0000313" key="2">
    <source>
        <dbReference type="Proteomes" id="UP001597178"/>
    </source>
</evidence>
<reference evidence="2" key="1">
    <citation type="journal article" date="2019" name="Int. J. Syst. Evol. Microbiol.">
        <title>The Global Catalogue of Microorganisms (GCM) 10K type strain sequencing project: providing services to taxonomists for standard genome sequencing and annotation.</title>
        <authorList>
            <consortium name="The Broad Institute Genomics Platform"/>
            <consortium name="The Broad Institute Genome Sequencing Center for Infectious Disease"/>
            <person name="Wu L."/>
            <person name="Ma J."/>
        </authorList>
    </citation>
    <scope>NUCLEOTIDE SEQUENCE [LARGE SCALE GENOMIC DNA]</scope>
    <source>
        <strain evidence="2">CCUG 54822</strain>
    </source>
</reference>
<keyword evidence="2" id="KW-1185">Reference proteome</keyword>